<feature type="transmembrane region" description="Helical" evidence="10">
    <location>
        <begin position="89"/>
        <end position="108"/>
    </location>
</feature>
<comment type="subcellular location">
    <subcellularLocation>
        <location evidence="10">Cell membrane</location>
        <topology evidence="10">Multi-pass membrane protein</topology>
    </subcellularLocation>
</comment>
<keyword evidence="4 10" id="KW-0812">Transmembrane</keyword>
<accession>A0AA49GR90</accession>
<dbReference type="PANTHER" id="PTHR30309:SF0">
    <property type="entry name" value="GLYCEROL-3-PHOSPHATE ACYLTRANSFERASE-RELATED"/>
    <property type="match status" value="1"/>
</dbReference>
<dbReference type="SMART" id="SM01207">
    <property type="entry name" value="G3P_acyltransf"/>
    <property type="match status" value="1"/>
</dbReference>
<evidence type="ECO:0000256" key="2">
    <source>
        <dbReference type="ARBA" id="ARBA00022516"/>
    </source>
</evidence>
<keyword evidence="11" id="KW-0012">Acyltransferase</keyword>
<comment type="subunit">
    <text evidence="10">Probably interacts with PlsX.</text>
</comment>
<dbReference type="GO" id="GO:0008654">
    <property type="term" value="P:phospholipid biosynthetic process"/>
    <property type="evidence" value="ECO:0007669"/>
    <property type="project" value="UniProtKB-UniRule"/>
</dbReference>
<evidence type="ECO:0000256" key="3">
    <source>
        <dbReference type="ARBA" id="ARBA00022679"/>
    </source>
</evidence>
<comment type="function">
    <text evidence="10">Catalyzes the transfer of an acyl group from acyl-phosphate (acyl-PO(4)) to glycerol-3-phosphate (G3P) to form lysophosphatidic acid (LPA). This enzyme utilizes acyl-phosphate as fatty acyl donor, but not acyl-CoA or acyl-ACP.</text>
</comment>
<dbReference type="EMBL" id="CP120682">
    <property type="protein sequence ID" value="WKN39092.1"/>
    <property type="molecule type" value="Genomic_DNA"/>
</dbReference>
<feature type="transmembrane region" description="Helical" evidence="10">
    <location>
        <begin position="151"/>
        <end position="169"/>
    </location>
</feature>
<keyword evidence="6 10" id="KW-0443">Lipid metabolism</keyword>
<dbReference type="GO" id="GO:0043772">
    <property type="term" value="F:acyl-phosphate glycerol-3-phosphate acyltransferase activity"/>
    <property type="evidence" value="ECO:0007669"/>
    <property type="project" value="UniProtKB-UniRule"/>
</dbReference>
<feature type="transmembrane region" description="Helical" evidence="10">
    <location>
        <begin position="120"/>
        <end position="144"/>
    </location>
</feature>
<name>A0AA49GR90_9BACT</name>
<dbReference type="InterPro" id="IPR003811">
    <property type="entry name" value="G3P_acylTferase_PlsY"/>
</dbReference>
<keyword evidence="3 10" id="KW-0808">Transferase</keyword>
<dbReference type="GO" id="GO:0005886">
    <property type="term" value="C:plasma membrane"/>
    <property type="evidence" value="ECO:0007669"/>
    <property type="project" value="UniProtKB-SubCell"/>
</dbReference>
<evidence type="ECO:0000256" key="6">
    <source>
        <dbReference type="ARBA" id="ARBA00023098"/>
    </source>
</evidence>
<dbReference type="AlphaFoldDB" id="A0AA49GR90"/>
<evidence type="ECO:0000256" key="1">
    <source>
        <dbReference type="ARBA" id="ARBA00022475"/>
    </source>
</evidence>
<keyword evidence="8 10" id="KW-0594">Phospholipid biosynthesis</keyword>
<comment type="similarity">
    <text evidence="10">Belongs to the PlsY family.</text>
</comment>
<evidence type="ECO:0000256" key="8">
    <source>
        <dbReference type="ARBA" id="ARBA00023209"/>
    </source>
</evidence>
<reference evidence="11" key="1">
    <citation type="journal article" date="2023" name="Comput. Struct. Biotechnol. J.">
        <title>Discovery of a novel marine Bacteroidetes with a rich repertoire of carbohydrate-active enzymes.</title>
        <authorList>
            <person name="Chen B."/>
            <person name="Liu G."/>
            <person name="Chen Q."/>
            <person name="Wang H."/>
            <person name="Liu L."/>
            <person name="Tang K."/>
        </authorList>
    </citation>
    <scope>NUCLEOTIDE SEQUENCE</scope>
    <source>
        <strain evidence="11">TK19036</strain>
    </source>
</reference>
<evidence type="ECO:0000256" key="5">
    <source>
        <dbReference type="ARBA" id="ARBA00022989"/>
    </source>
</evidence>
<keyword evidence="7 10" id="KW-0472">Membrane</keyword>
<sequence>MTIFFIGCAVVLAYLLGSIPTAVLYGKRVHGIDVREYGSGNSGATNTFRVLGKRAGTIVLMIDMLKGATAASLAHALFKLHAIPADRLIEFQLLLGIVAIVGHIFPIYTNFKGGKGVATLLGMMLAIQPVVALLCVVIFLVILISTKYVSLGSLLATLCFPLLLLLRPFRTGEPLLIAFGFVMFTLLAITHQKNIRRLLNGNESRTYLFVKKD</sequence>
<feature type="transmembrane region" description="Helical" evidence="10">
    <location>
        <begin position="175"/>
        <end position="191"/>
    </location>
</feature>
<dbReference type="EC" id="2.3.1.275" evidence="10"/>
<dbReference type="PANTHER" id="PTHR30309">
    <property type="entry name" value="INNER MEMBRANE PROTEIN YGIH"/>
    <property type="match status" value="1"/>
</dbReference>
<dbReference type="Pfam" id="PF02660">
    <property type="entry name" value="G3P_acyltransf"/>
    <property type="match status" value="1"/>
</dbReference>
<evidence type="ECO:0000256" key="9">
    <source>
        <dbReference type="ARBA" id="ARBA00023264"/>
    </source>
</evidence>
<keyword evidence="1 10" id="KW-1003">Cell membrane</keyword>
<evidence type="ECO:0000256" key="4">
    <source>
        <dbReference type="ARBA" id="ARBA00022692"/>
    </source>
</evidence>
<dbReference type="NCBIfam" id="TIGR00023">
    <property type="entry name" value="glycerol-3-phosphate 1-O-acyltransferase PlsY"/>
    <property type="match status" value="1"/>
</dbReference>
<keyword evidence="5 10" id="KW-1133">Transmembrane helix</keyword>
<evidence type="ECO:0000313" key="11">
    <source>
        <dbReference type="EMBL" id="WKN39092.1"/>
    </source>
</evidence>
<organism evidence="11">
    <name type="scientific">Roseihalotalea indica</name>
    <dbReference type="NCBI Taxonomy" id="2867963"/>
    <lineage>
        <taxon>Bacteria</taxon>
        <taxon>Pseudomonadati</taxon>
        <taxon>Bacteroidota</taxon>
        <taxon>Cytophagia</taxon>
        <taxon>Cytophagales</taxon>
        <taxon>Catalimonadaceae</taxon>
        <taxon>Roseihalotalea</taxon>
    </lineage>
</organism>
<comment type="pathway">
    <text evidence="10">Lipid metabolism; phospholipid metabolism.</text>
</comment>
<proteinExistence type="inferred from homology"/>
<reference evidence="11" key="2">
    <citation type="journal article" date="2024" name="Antonie Van Leeuwenhoek">
        <title>Roseihalotalea indica gen. nov., sp. nov., a halophilic Bacteroidetes from mesopelagic Southwest Indian Ocean with higher carbohydrate metabolic potential.</title>
        <authorList>
            <person name="Chen B."/>
            <person name="Zhang M."/>
            <person name="Lin D."/>
            <person name="Ye J."/>
            <person name="Tang K."/>
        </authorList>
    </citation>
    <scope>NUCLEOTIDE SEQUENCE</scope>
    <source>
        <strain evidence="11">TK19036</strain>
    </source>
</reference>
<comment type="catalytic activity">
    <reaction evidence="10">
        <text>an acyl phosphate + sn-glycerol 3-phosphate = a 1-acyl-sn-glycero-3-phosphate + phosphate</text>
        <dbReference type="Rhea" id="RHEA:34075"/>
        <dbReference type="ChEBI" id="CHEBI:43474"/>
        <dbReference type="ChEBI" id="CHEBI:57597"/>
        <dbReference type="ChEBI" id="CHEBI:57970"/>
        <dbReference type="ChEBI" id="CHEBI:59918"/>
        <dbReference type="EC" id="2.3.1.275"/>
    </reaction>
</comment>
<keyword evidence="2 10" id="KW-0444">Lipid biosynthesis</keyword>
<evidence type="ECO:0000256" key="10">
    <source>
        <dbReference type="HAMAP-Rule" id="MF_01043"/>
    </source>
</evidence>
<protein>
    <recommendedName>
        <fullName evidence="10">Glycerol-3-phosphate acyltransferase</fullName>
    </recommendedName>
    <alternativeName>
        <fullName evidence="10">Acyl-PO4 G3P acyltransferase</fullName>
    </alternativeName>
    <alternativeName>
        <fullName evidence="10">Acyl-phosphate--glycerol-3-phosphate acyltransferase</fullName>
    </alternativeName>
    <alternativeName>
        <fullName evidence="10">G3P acyltransferase</fullName>
        <shortName evidence="10">GPAT</shortName>
        <ecNumber evidence="10">2.3.1.275</ecNumber>
    </alternativeName>
    <alternativeName>
        <fullName evidence="10">Lysophosphatidic acid synthase</fullName>
        <shortName evidence="10">LPA synthase</shortName>
    </alternativeName>
</protein>
<keyword evidence="9 10" id="KW-1208">Phospholipid metabolism</keyword>
<gene>
    <name evidence="10 11" type="primary">plsY</name>
    <name evidence="11" type="ORF">K4G66_10320</name>
</gene>
<evidence type="ECO:0000256" key="7">
    <source>
        <dbReference type="ARBA" id="ARBA00023136"/>
    </source>
</evidence>
<dbReference type="HAMAP" id="MF_01043">
    <property type="entry name" value="PlsY"/>
    <property type="match status" value="1"/>
</dbReference>